<evidence type="ECO:0000256" key="1">
    <source>
        <dbReference type="SAM" id="Coils"/>
    </source>
</evidence>
<organism evidence="2 3">
    <name type="scientific">Flavobacterium alkalisoli</name>
    <dbReference type="NCBI Taxonomy" id="2602769"/>
    <lineage>
        <taxon>Bacteria</taxon>
        <taxon>Pseudomonadati</taxon>
        <taxon>Bacteroidota</taxon>
        <taxon>Flavobacteriia</taxon>
        <taxon>Flavobacteriales</taxon>
        <taxon>Flavobacteriaceae</taxon>
        <taxon>Flavobacterium</taxon>
    </lineage>
</organism>
<protein>
    <submittedName>
        <fullName evidence="2">Uncharacterized protein</fullName>
    </submittedName>
</protein>
<reference evidence="2 3" key="1">
    <citation type="submission" date="2019-08" db="EMBL/GenBank/DDBJ databases">
        <title>Flavobacterium alkalisoli sp. nov., isolated from rhizosphere soil of Suaeda salsa.</title>
        <authorList>
            <person name="Sun J.-Q."/>
            <person name="Xu L."/>
        </authorList>
    </citation>
    <scope>NUCLEOTIDE SEQUENCE [LARGE SCALE GENOMIC DNA]</scope>
    <source>
        <strain evidence="2 3">XS-5</strain>
    </source>
</reference>
<dbReference type="OrthoDB" id="1365975at2"/>
<evidence type="ECO:0000313" key="2">
    <source>
        <dbReference type="EMBL" id="QEE49645.1"/>
    </source>
</evidence>
<gene>
    <name evidence="2" type="ORF">FUA48_08625</name>
</gene>
<dbReference type="AlphaFoldDB" id="A0A5B9FRX4"/>
<feature type="coiled-coil region" evidence="1">
    <location>
        <begin position="141"/>
        <end position="168"/>
    </location>
</feature>
<dbReference type="Proteomes" id="UP000321222">
    <property type="component" value="Chromosome"/>
</dbReference>
<keyword evidence="1" id="KW-0175">Coiled coil</keyword>
<dbReference type="EMBL" id="CP042831">
    <property type="protein sequence ID" value="QEE49645.1"/>
    <property type="molecule type" value="Genomic_DNA"/>
</dbReference>
<keyword evidence="3" id="KW-1185">Reference proteome</keyword>
<dbReference type="RefSeq" id="WP_147583153.1">
    <property type="nucleotide sequence ID" value="NZ_CP042831.1"/>
</dbReference>
<proteinExistence type="predicted"/>
<dbReference type="KEGG" id="fak:FUA48_08625"/>
<sequence length="274" mass="30126">MKQEVLDIIQKLKNGAIASTGKAQTFAVTITDAVGFKPICNSKTGEAMAQEKGTVEDYFNWLSQNYSTVAIQLRRRNGNSWKDDGAPITITFKPTQAEPITQATPMPSYNPPANNYPAPQNPFSGLMGGLNMDMAYRYQDYPEVKAERDRLRTEVERLKDELSERKIEAIKNEFSETKASGNKEMINSLVTALAPLAASMMAKGAAAPEGLNAAVTTEGLGEYKQALITAITQQSETIAQNLYSVLHGMLNNQEFANELFTLIQKHQANTHGTE</sequence>
<evidence type="ECO:0000313" key="3">
    <source>
        <dbReference type="Proteomes" id="UP000321222"/>
    </source>
</evidence>
<name>A0A5B9FRX4_9FLAO</name>
<accession>A0A5B9FRX4</accession>